<dbReference type="Gene3D" id="3.30.565.10">
    <property type="entry name" value="Histidine kinase-like ATPase, C-terminal domain"/>
    <property type="match status" value="1"/>
</dbReference>
<dbReference type="InterPro" id="IPR003594">
    <property type="entry name" value="HATPase_dom"/>
</dbReference>
<reference evidence="16 17" key="1">
    <citation type="submission" date="2019-08" db="EMBL/GenBank/DDBJ databases">
        <authorList>
            <person name="Peeters C."/>
        </authorList>
    </citation>
    <scope>NUCLEOTIDE SEQUENCE [LARGE SCALE GENOMIC DNA]</scope>
    <source>
        <strain evidence="16 17">LMG 31013</strain>
    </source>
</reference>
<evidence type="ECO:0000256" key="6">
    <source>
        <dbReference type="ARBA" id="ARBA00022692"/>
    </source>
</evidence>
<dbReference type="OrthoDB" id="9809766at2"/>
<evidence type="ECO:0000256" key="1">
    <source>
        <dbReference type="ARBA" id="ARBA00000085"/>
    </source>
</evidence>
<evidence type="ECO:0000313" key="17">
    <source>
        <dbReference type="Proteomes" id="UP000334380"/>
    </source>
</evidence>
<dbReference type="GO" id="GO:0005886">
    <property type="term" value="C:plasma membrane"/>
    <property type="evidence" value="ECO:0007669"/>
    <property type="project" value="TreeGrafter"/>
</dbReference>
<dbReference type="GO" id="GO:0000155">
    <property type="term" value="F:phosphorelay sensor kinase activity"/>
    <property type="evidence" value="ECO:0007669"/>
    <property type="project" value="InterPro"/>
</dbReference>
<dbReference type="SMART" id="SM00387">
    <property type="entry name" value="HATPase_c"/>
    <property type="match status" value="1"/>
</dbReference>
<dbReference type="InterPro" id="IPR003661">
    <property type="entry name" value="HisK_dim/P_dom"/>
</dbReference>
<keyword evidence="17" id="KW-1185">Reference proteome</keyword>
<dbReference type="SUPFAM" id="SSF47384">
    <property type="entry name" value="Homodimeric domain of signal transducing histidine kinase"/>
    <property type="match status" value="1"/>
</dbReference>
<evidence type="ECO:0000256" key="11">
    <source>
        <dbReference type="ARBA" id="ARBA00023012"/>
    </source>
</evidence>
<dbReference type="InterPro" id="IPR003660">
    <property type="entry name" value="HAMP_dom"/>
</dbReference>
<dbReference type="Gene3D" id="1.10.287.130">
    <property type="match status" value="1"/>
</dbReference>
<dbReference type="Pfam" id="PF02518">
    <property type="entry name" value="HATPase_c"/>
    <property type="match status" value="1"/>
</dbReference>
<keyword evidence="12" id="KW-0472">Membrane</keyword>
<keyword evidence="6 12" id="KW-0812">Transmembrane</keyword>
<evidence type="ECO:0000259" key="15">
    <source>
        <dbReference type="PROSITE" id="PS50885"/>
    </source>
</evidence>
<name>A0A5E4XPZ5_9BURK</name>
<evidence type="ECO:0000256" key="7">
    <source>
        <dbReference type="ARBA" id="ARBA00022741"/>
    </source>
</evidence>
<evidence type="ECO:0000313" key="16">
    <source>
        <dbReference type="EMBL" id="VVE38390.1"/>
    </source>
</evidence>
<sequence>MLRSLQSRFAAALVAGLAVLSLAAAAASFFVLRHEVDQMSDSALQETAQRLLPLAIMDIVGRDANGDDDGDGDGSRRIAAVRPHDELLTYAVRDDSGKLLLRSHDADIAIFPPDLKAGFTSTASHRIYAEPGLQGTISLMIAEPLATRRHAVIEAALAVARVLILFLPVGLCGIWLIVRTGLRPIRRFCDSIAARGQNDLTPLEKKELPTEVAPVADAVNDLMARLDRALAAERSFTANSAHELRTPIAAALAQTQRLMAEMPSAATRERVRNVERALHTLSRVSERLMQLAKAENGRVLGDAPQDLRPVLELVVEDFRRVASAKPIQLDVPDQPVSSWIDADAFAIVVRNLVENALKHGAPGKPVEIVLSVTGTLSVRNQGPVMPNDELERLTKPFERGATIATGSGLGLAIVEAIVHGAGSVLTLRSPVPGWQDGLQVSIDGLPLASARPMRETTGPA</sequence>
<proteinExistence type="predicted"/>
<dbReference type="EC" id="2.7.13.3" evidence="3"/>
<evidence type="ECO:0000256" key="10">
    <source>
        <dbReference type="ARBA" id="ARBA00022989"/>
    </source>
</evidence>
<evidence type="ECO:0000256" key="2">
    <source>
        <dbReference type="ARBA" id="ARBA00004141"/>
    </source>
</evidence>
<dbReference type="InterPro" id="IPR036890">
    <property type="entry name" value="HATPase_C_sf"/>
</dbReference>
<protein>
    <recommendedName>
        <fullName evidence="3">histidine kinase</fullName>
        <ecNumber evidence="3">2.7.13.3</ecNumber>
    </recommendedName>
</protein>
<evidence type="ECO:0000256" key="9">
    <source>
        <dbReference type="ARBA" id="ARBA00022840"/>
    </source>
</evidence>
<feature type="signal peptide" evidence="13">
    <location>
        <begin position="1"/>
        <end position="26"/>
    </location>
</feature>
<evidence type="ECO:0000256" key="4">
    <source>
        <dbReference type="ARBA" id="ARBA00022553"/>
    </source>
</evidence>
<comment type="subcellular location">
    <subcellularLocation>
        <location evidence="2">Membrane</location>
        <topology evidence="2">Multi-pass membrane protein</topology>
    </subcellularLocation>
</comment>
<gene>
    <name evidence="16" type="ORF">PTE31013_04047</name>
</gene>
<feature type="transmembrane region" description="Helical" evidence="12">
    <location>
        <begin position="155"/>
        <end position="178"/>
    </location>
</feature>
<evidence type="ECO:0000256" key="13">
    <source>
        <dbReference type="SAM" id="SignalP"/>
    </source>
</evidence>
<dbReference type="RefSeq" id="WP_150614416.1">
    <property type="nucleotide sequence ID" value="NZ_CABPRU010000012.1"/>
</dbReference>
<evidence type="ECO:0000259" key="14">
    <source>
        <dbReference type="PROSITE" id="PS50109"/>
    </source>
</evidence>
<keyword evidence="11" id="KW-0902">Two-component regulatory system</keyword>
<dbReference type="GO" id="GO:0005524">
    <property type="term" value="F:ATP binding"/>
    <property type="evidence" value="ECO:0007669"/>
    <property type="project" value="UniProtKB-KW"/>
</dbReference>
<comment type="catalytic activity">
    <reaction evidence="1">
        <text>ATP + protein L-histidine = ADP + protein N-phospho-L-histidine.</text>
        <dbReference type="EC" id="2.7.13.3"/>
    </reaction>
</comment>
<dbReference type="InterPro" id="IPR005467">
    <property type="entry name" value="His_kinase_dom"/>
</dbReference>
<keyword evidence="4" id="KW-0597">Phosphoprotein</keyword>
<dbReference type="PANTHER" id="PTHR45436:SF14">
    <property type="entry name" value="SENSOR PROTEIN QSEC"/>
    <property type="match status" value="1"/>
</dbReference>
<evidence type="ECO:0000256" key="8">
    <source>
        <dbReference type="ARBA" id="ARBA00022777"/>
    </source>
</evidence>
<keyword evidence="13" id="KW-0732">Signal</keyword>
<organism evidence="16 17">
    <name type="scientific">Pandoraea terrigena</name>
    <dbReference type="NCBI Taxonomy" id="2508292"/>
    <lineage>
        <taxon>Bacteria</taxon>
        <taxon>Pseudomonadati</taxon>
        <taxon>Pseudomonadota</taxon>
        <taxon>Betaproteobacteria</taxon>
        <taxon>Burkholderiales</taxon>
        <taxon>Burkholderiaceae</taxon>
        <taxon>Pandoraea</taxon>
    </lineage>
</organism>
<feature type="chain" id="PRO_5023144414" description="histidine kinase" evidence="13">
    <location>
        <begin position="27"/>
        <end position="460"/>
    </location>
</feature>
<dbReference type="PROSITE" id="PS50885">
    <property type="entry name" value="HAMP"/>
    <property type="match status" value="1"/>
</dbReference>
<dbReference type="AlphaFoldDB" id="A0A5E4XPZ5"/>
<dbReference type="EMBL" id="CABPRU010000012">
    <property type="protein sequence ID" value="VVE38390.1"/>
    <property type="molecule type" value="Genomic_DNA"/>
</dbReference>
<dbReference type="InterPro" id="IPR036097">
    <property type="entry name" value="HisK_dim/P_sf"/>
</dbReference>
<dbReference type="SUPFAM" id="SSF55874">
    <property type="entry name" value="ATPase domain of HSP90 chaperone/DNA topoisomerase II/histidine kinase"/>
    <property type="match status" value="1"/>
</dbReference>
<keyword evidence="5" id="KW-0808">Transferase</keyword>
<feature type="domain" description="Histidine kinase" evidence="14">
    <location>
        <begin position="239"/>
        <end position="442"/>
    </location>
</feature>
<keyword evidence="9" id="KW-0067">ATP-binding</keyword>
<feature type="domain" description="HAMP" evidence="15">
    <location>
        <begin position="179"/>
        <end position="231"/>
    </location>
</feature>
<keyword evidence="10 12" id="KW-1133">Transmembrane helix</keyword>
<dbReference type="Proteomes" id="UP000334380">
    <property type="component" value="Unassembled WGS sequence"/>
</dbReference>
<dbReference type="SMART" id="SM00388">
    <property type="entry name" value="HisKA"/>
    <property type="match status" value="1"/>
</dbReference>
<evidence type="ECO:0000256" key="3">
    <source>
        <dbReference type="ARBA" id="ARBA00012438"/>
    </source>
</evidence>
<dbReference type="CDD" id="cd00082">
    <property type="entry name" value="HisKA"/>
    <property type="match status" value="1"/>
</dbReference>
<dbReference type="InterPro" id="IPR050428">
    <property type="entry name" value="TCS_sensor_his_kinase"/>
</dbReference>
<accession>A0A5E4XPZ5</accession>
<evidence type="ECO:0000256" key="5">
    <source>
        <dbReference type="ARBA" id="ARBA00022679"/>
    </source>
</evidence>
<dbReference type="PANTHER" id="PTHR45436">
    <property type="entry name" value="SENSOR HISTIDINE KINASE YKOH"/>
    <property type="match status" value="1"/>
</dbReference>
<keyword evidence="8 16" id="KW-0418">Kinase</keyword>
<dbReference type="PROSITE" id="PS50109">
    <property type="entry name" value="HIS_KIN"/>
    <property type="match status" value="1"/>
</dbReference>
<evidence type="ECO:0000256" key="12">
    <source>
        <dbReference type="SAM" id="Phobius"/>
    </source>
</evidence>
<dbReference type="Pfam" id="PF00512">
    <property type="entry name" value="HisKA"/>
    <property type="match status" value="1"/>
</dbReference>
<keyword evidence="7" id="KW-0547">Nucleotide-binding</keyword>